<organism evidence="1 2">
    <name type="scientific">Sphingobacterium siyangense</name>
    <dbReference type="NCBI Taxonomy" id="459529"/>
    <lineage>
        <taxon>Bacteria</taxon>
        <taxon>Pseudomonadati</taxon>
        <taxon>Bacteroidota</taxon>
        <taxon>Sphingobacteriia</taxon>
        <taxon>Sphingobacteriales</taxon>
        <taxon>Sphingobacteriaceae</taxon>
        <taxon>Sphingobacterium</taxon>
    </lineage>
</organism>
<dbReference type="SUPFAM" id="SSF82185">
    <property type="entry name" value="Histone H3 K4-specific methyltransferase SET7/9 N-terminal domain"/>
    <property type="match status" value="1"/>
</dbReference>
<gene>
    <name evidence="1" type="ORF">BCY89_20385</name>
</gene>
<evidence type="ECO:0008006" key="3">
    <source>
        <dbReference type="Google" id="ProtNLM"/>
    </source>
</evidence>
<evidence type="ECO:0000313" key="2">
    <source>
        <dbReference type="Proteomes" id="UP000286402"/>
    </source>
</evidence>
<dbReference type="AlphaFoldDB" id="A0A420FB32"/>
<dbReference type="Proteomes" id="UP000286402">
    <property type="component" value="Unassembled WGS sequence"/>
</dbReference>
<dbReference type="RefSeq" id="WP_120336687.1">
    <property type="nucleotide sequence ID" value="NZ_MCAQ01000030.1"/>
</dbReference>
<comment type="caution">
    <text evidence="1">The sequence shown here is derived from an EMBL/GenBank/DDBJ whole genome shotgun (WGS) entry which is preliminary data.</text>
</comment>
<dbReference type="Gene3D" id="2.20.110.10">
    <property type="entry name" value="Histone H3 K4-specific methyltransferase SET7/9 N-terminal domain"/>
    <property type="match status" value="1"/>
</dbReference>
<sequence>MTTKKILYTIFFCMISIICQAQVKELAIFRRFTISSNDGSKTICYADNIKISPNSDKTYVWYESNQLHQTMGGYSGKLLNGQFTHYFSNKNLSDQGLYVKGLKQGVWRHWYANGNLKSESQWMANIEEGPFVRYDEQGNWIQRGYLKEGKLHGSIENKTSDVISYQYFDMGKEISKEAFQNNNIFRKTGKLIGDQINKWFKKKENQPEPITP</sequence>
<reference evidence="1 2" key="1">
    <citation type="submission" date="2016-07" db="EMBL/GenBank/DDBJ databases">
        <title>Genome analysis of Sphingobacterium siyangense T12B17.</title>
        <authorList>
            <person name="Xu D."/>
            <person name="Su Y."/>
            <person name="Zheng S."/>
        </authorList>
    </citation>
    <scope>NUCLEOTIDE SEQUENCE [LARGE SCALE GENOMIC DNA]</scope>
    <source>
        <strain evidence="1 2">T12B17</strain>
    </source>
</reference>
<keyword evidence="2" id="KW-1185">Reference proteome</keyword>
<proteinExistence type="predicted"/>
<evidence type="ECO:0000313" key="1">
    <source>
        <dbReference type="EMBL" id="RKF30160.1"/>
    </source>
</evidence>
<dbReference type="EMBL" id="MCAQ01000030">
    <property type="protein sequence ID" value="RKF30160.1"/>
    <property type="molecule type" value="Genomic_DNA"/>
</dbReference>
<name>A0A420FB32_9SPHI</name>
<protein>
    <recommendedName>
        <fullName evidence="3">MORN repeat protein</fullName>
    </recommendedName>
</protein>
<accession>A0A420FB32</accession>